<evidence type="ECO:0000256" key="2">
    <source>
        <dbReference type="ARBA" id="ARBA00023002"/>
    </source>
</evidence>
<evidence type="ECO:0000256" key="1">
    <source>
        <dbReference type="ARBA" id="ARBA00009986"/>
    </source>
</evidence>
<dbReference type="InterPro" id="IPR016161">
    <property type="entry name" value="Ald_DH/histidinol_DH"/>
</dbReference>
<dbReference type="InterPro" id="IPR051020">
    <property type="entry name" value="ALDH-related_metabolic_enz"/>
</dbReference>
<dbReference type="InterPro" id="IPR016163">
    <property type="entry name" value="Ald_DH_C"/>
</dbReference>
<dbReference type="AlphaFoldDB" id="A0A1H5IHI0"/>
<accession>A0A1H5IHI0</accession>
<evidence type="ECO:0000259" key="3">
    <source>
        <dbReference type="Pfam" id="PF00171"/>
    </source>
</evidence>
<evidence type="ECO:0000313" key="5">
    <source>
        <dbReference type="Proteomes" id="UP000182725"/>
    </source>
</evidence>
<dbReference type="GO" id="GO:0008911">
    <property type="term" value="F:lactaldehyde dehydrogenase (NAD+) activity"/>
    <property type="evidence" value="ECO:0007669"/>
    <property type="project" value="TreeGrafter"/>
</dbReference>
<reference evidence="4 5" key="1">
    <citation type="submission" date="2016-10" db="EMBL/GenBank/DDBJ databases">
        <authorList>
            <person name="de Groot N.N."/>
        </authorList>
    </citation>
    <scope>NUCLEOTIDE SEQUENCE [LARGE SCALE GENOMIC DNA]</scope>
    <source>
        <strain evidence="4 5">DSM 22274</strain>
    </source>
</reference>
<dbReference type="InterPro" id="IPR015590">
    <property type="entry name" value="Aldehyde_DH_dom"/>
</dbReference>
<protein>
    <submittedName>
        <fullName evidence="4">Acyl-CoA reductase</fullName>
    </submittedName>
</protein>
<gene>
    <name evidence="4" type="ORF">SAMN04489740_1309</name>
</gene>
<dbReference type="PANTHER" id="PTHR42991">
    <property type="entry name" value="ALDEHYDE DEHYDROGENASE"/>
    <property type="match status" value="1"/>
</dbReference>
<dbReference type="SUPFAM" id="SSF53720">
    <property type="entry name" value="ALDH-like"/>
    <property type="match status" value="1"/>
</dbReference>
<proteinExistence type="inferred from homology"/>
<evidence type="ECO:0000313" key="4">
    <source>
        <dbReference type="EMBL" id="SEE39627.1"/>
    </source>
</evidence>
<dbReference type="Gene3D" id="3.40.309.10">
    <property type="entry name" value="Aldehyde Dehydrogenase, Chain A, domain 2"/>
    <property type="match status" value="1"/>
</dbReference>
<dbReference type="PANTHER" id="PTHR42991:SF1">
    <property type="entry name" value="ALDEHYDE DEHYDROGENASE"/>
    <property type="match status" value="1"/>
</dbReference>
<comment type="similarity">
    <text evidence="1">Belongs to the aldehyde dehydrogenase family.</text>
</comment>
<feature type="domain" description="Aldehyde dehydrogenase" evidence="3">
    <location>
        <begin position="28"/>
        <end position="490"/>
    </location>
</feature>
<organism evidence="4 5">
    <name type="scientific">Arthrobacter alpinus</name>
    <dbReference type="NCBI Taxonomy" id="656366"/>
    <lineage>
        <taxon>Bacteria</taxon>
        <taxon>Bacillati</taxon>
        <taxon>Actinomycetota</taxon>
        <taxon>Actinomycetes</taxon>
        <taxon>Micrococcales</taxon>
        <taxon>Micrococcaceae</taxon>
        <taxon>Arthrobacter</taxon>
    </lineage>
</organism>
<sequence length="497" mass="51763">MTIANPSLELLGHNLPIGESGVAASAHADIRFPFDGSIIGTAPVGDAASAALAMNEAAAVLPAMAAAGTGKRRALLMGIHEKLNARSEEFVRLLVLETGKPRVDCAVEMARTLTTWTAAAEEVSRTTGETVPLDLQPLGEGMLGYYTRRPAGVVVGIAGFNYPVLLATHKIAPALAAGCPIVVKPSPDTPLATLLLVELIRDVLTTHDLPRAAVQMVNGGVEVGETLVGDSRAAVVSFTGSAAVGHQIARAAAPRKAVLELGSNTGLIVDNDADVDAAVDAVIRGGFYANGQACISVQRVVLLSGITEEFTNKLAKRMPEVVVGDPRDMATRVAPVINLASAARITSWVAQALAEGARIVAQTAAVGSGLDDPGADPESLIYPTVLTNVPHTSPLWCQEIFGPVVVLETVSSMAVAIELVNESRYGLQASVYTRSLKSAFEATNGLDVGGVVVNEIPGFRSDIMPYGGVKDSGVGREGPRWAIEEFTTTRMAMIRPA</sequence>
<dbReference type="EMBL" id="FNTV01000001">
    <property type="protein sequence ID" value="SEE39627.1"/>
    <property type="molecule type" value="Genomic_DNA"/>
</dbReference>
<dbReference type="InterPro" id="IPR016162">
    <property type="entry name" value="Ald_DH_N"/>
</dbReference>
<dbReference type="Pfam" id="PF00171">
    <property type="entry name" value="Aldedh"/>
    <property type="match status" value="1"/>
</dbReference>
<keyword evidence="2" id="KW-0560">Oxidoreductase</keyword>
<name>A0A1H5IHI0_9MICC</name>
<dbReference type="RefSeq" id="WP_074711050.1">
    <property type="nucleotide sequence ID" value="NZ_FNTV01000001.1"/>
</dbReference>
<dbReference type="Gene3D" id="3.40.605.10">
    <property type="entry name" value="Aldehyde Dehydrogenase, Chain A, domain 1"/>
    <property type="match status" value="1"/>
</dbReference>
<dbReference type="Proteomes" id="UP000182725">
    <property type="component" value="Unassembled WGS sequence"/>
</dbReference>